<protein>
    <recommendedName>
        <fullName evidence="1">Molybdopterin synthase catalytic subunit</fullName>
        <ecNumber evidence="1">2.8.1.12</ecNumber>
    </recommendedName>
    <alternativeName>
        <fullName evidence="1">Molybdenum cofactor synthesis protein 2 large subunit</fullName>
    </alternativeName>
    <alternativeName>
        <fullName evidence="1">Molybdenum cofactor synthesis protein 2B</fullName>
        <shortName evidence="1">MOCS2B</shortName>
    </alternativeName>
</protein>
<dbReference type="InterPro" id="IPR012675">
    <property type="entry name" value="Beta-grasp_dom_sf"/>
</dbReference>
<evidence type="ECO:0000313" key="3">
    <source>
        <dbReference type="Proteomes" id="UP000002320"/>
    </source>
</evidence>
<dbReference type="Pfam" id="PF02391">
    <property type="entry name" value="MoaE"/>
    <property type="match status" value="1"/>
</dbReference>
<dbReference type="GeneID" id="6046412"/>
<evidence type="ECO:0000256" key="1">
    <source>
        <dbReference type="HAMAP-Rule" id="MF_03052"/>
    </source>
</evidence>
<dbReference type="SUPFAM" id="SSF54690">
    <property type="entry name" value="Molybdopterin synthase subunit MoaE"/>
    <property type="match status" value="1"/>
</dbReference>
<dbReference type="Gene3D" id="3.90.1170.40">
    <property type="entry name" value="Molybdopterin biosynthesis MoaE subunit"/>
    <property type="match status" value="1"/>
</dbReference>
<dbReference type="KEGG" id="cqu:CpipJ_CPIJ013435"/>
<dbReference type="InterPro" id="IPR003448">
    <property type="entry name" value="Mopterin_biosynth_MoaE"/>
</dbReference>
<dbReference type="PANTHER" id="PTHR23404">
    <property type="entry name" value="MOLYBDOPTERIN SYNTHASE RELATED"/>
    <property type="match status" value="1"/>
</dbReference>
<comment type="catalytic activity">
    <reaction evidence="1">
        <text>2 [molybdopterin-synthase sulfur-carrier protein]-C-terminal-Gly-aminoethanethioate + cyclic pyranopterin phosphate + H2O = molybdopterin + 2 [molybdopterin-synthase sulfur-carrier protein]-C-terminal Gly-Gly + 2 H(+)</text>
        <dbReference type="Rhea" id="RHEA:26333"/>
        <dbReference type="Rhea" id="RHEA-COMP:12202"/>
        <dbReference type="Rhea" id="RHEA-COMP:19907"/>
        <dbReference type="ChEBI" id="CHEBI:15377"/>
        <dbReference type="ChEBI" id="CHEBI:15378"/>
        <dbReference type="ChEBI" id="CHEBI:58698"/>
        <dbReference type="ChEBI" id="CHEBI:59648"/>
        <dbReference type="ChEBI" id="CHEBI:90778"/>
        <dbReference type="ChEBI" id="CHEBI:232372"/>
        <dbReference type="EC" id="2.8.1.12"/>
    </reaction>
</comment>
<accession>A0A1S4K0N1</accession>
<dbReference type="Gene3D" id="3.10.20.30">
    <property type="match status" value="1"/>
</dbReference>
<dbReference type="InterPro" id="IPR003749">
    <property type="entry name" value="ThiS/MoaD-like"/>
</dbReference>
<gene>
    <name evidence="2" type="primary">6046412</name>
    <name evidence="1" type="synonym">Mocs2</name>
</gene>
<dbReference type="Proteomes" id="UP000002320">
    <property type="component" value="Unassembled WGS sequence"/>
</dbReference>
<proteinExistence type="inferred from homology"/>
<dbReference type="VEuPathDB" id="VectorBase:CQUJHB006686"/>
<comment type="subunit">
    <text evidence="1">Heterotetramer; composed of 2 small (MOCS2A) and 2 large (MOCS2B) subunits.</text>
</comment>
<dbReference type="OrthoDB" id="5531344at2759"/>
<evidence type="ECO:0000313" key="2">
    <source>
        <dbReference type="EnsemblMetazoa" id="CPIJ013435-PA"/>
    </source>
</evidence>
<dbReference type="AlphaFoldDB" id="A0A1S4K0N1"/>
<keyword evidence="1" id="KW-0963">Cytoplasm</keyword>
<dbReference type="Pfam" id="PF02597">
    <property type="entry name" value="ThiS"/>
    <property type="match status" value="1"/>
</dbReference>
<dbReference type="GO" id="GO:0006777">
    <property type="term" value="P:Mo-molybdopterin cofactor biosynthetic process"/>
    <property type="evidence" value="ECO:0007669"/>
    <property type="project" value="UniProtKB-UniRule"/>
</dbReference>
<dbReference type="CTD" id="8674021"/>
<dbReference type="OMA" id="SEWKGHQ"/>
<dbReference type="HAMAP" id="MF_03052">
    <property type="entry name" value="MOC2B"/>
    <property type="match status" value="1"/>
</dbReference>
<keyword evidence="1" id="KW-0501">Molybdenum cofactor biosynthesis</keyword>
<dbReference type="InterPro" id="IPR028888">
    <property type="entry name" value="MOCS2B_euk"/>
</dbReference>
<reference evidence="2" key="1">
    <citation type="submission" date="2020-05" db="UniProtKB">
        <authorList>
            <consortium name="EnsemblMetazoa"/>
        </authorList>
    </citation>
    <scope>IDENTIFICATION</scope>
    <source>
        <strain evidence="2">JHB</strain>
    </source>
</reference>
<dbReference type="CDD" id="cd00756">
    <property type="entry name" value="MoaE"/>
    <property type="match status" value="1"/>
</dbReference>
<dbReference type="InterPro" id="IPR036563">
    <property type="entry name" value="MoaE_sf"/>
</dbReference>
<dbReference type="GO" id="GO:0030366">
    <property type="term" value="F:molybdopterin synthase activity"/>
    <property type="evidence" value="ECO:0007669"/>
    <property type="project" value="UniProtKB-UniRule"/>
</dbReference>
<dbReference type="SUPFAM" id="SSF54285">
    <property type="entry name" value="MoaD/ThiS"/>
    <property type="match status" value="1"/>
</dbReference>
<feature type="binding site" evidence="1">
    <location>
        <begin position="189"/>
        <end position="190"/>
    </location>
    <ligand>
        <name>substrate</name>
    </ligand>
</feature>
<keyword evidence="1" id="KW-0808">Transferase</keyword>
<sequence length="243" mass="26839">MSQGQCAEPGTVVHVNLLFFAKARELAGTSSQASFPLSTGSGDLLNGAQILAAICAHFPELRPIRDHVIIAVNEQYCEDLTEALAIRDGDEVALTFDKLDVGEINELVAHESCGAVALFVGTTRDNFDGKEVVLLQYEAYEAMALKSMNHICEELRGRWTDLVHIGIHHRLGTVPVKEASVVIAISSPHREAALEAVRWAIDELKKSVPVWKKEQYAEGQGCSEWKENKECTWSKAYKDNHIL</sequence>
<comment type="miscellaneous">
    <text evidence="1">This protein is produced by a bicistronic gene which also produces the large subunit (MOCS2A).</text>
</comment>
<dbReference type="InterPro" id="IPR016155">
    <property type="entry name" value="Mopterin_synth/thiamin_S_b"/>
</dbReference>
<dbReference type="VEuPathDB" id="VectorBase:CPIJ013435"/>
<organism evidence="2 3">
    <name type="scientific">Culex quinquefasciatus</name>
    <name type="common">Southern house mosquito</name>
    <name type="synonym">Culex pungens</name>
    <dbReference type="NCBI Taxonomy" id="7176"/>
    <lineage>
        <taxon>Eukaryota</taxon>
        <taxon>Metazoa</taxon>
        <taxon>Ecdysozoa</taxon>
        <taxon>Arthropoda</taxon>
        <taxon>Hexapoda</taxon>
        <taxon>Insecta</taxon>
        <taxon>Pterygota</taxon>
        <taxon>Neoptera</taxon>
        <taxon>Endopterygota</taxon>
        <taxon>Diptera</taxon>
        <taxon>Nematocera</taxon>
        <taxon>Culicoidea</taxon>
        <taxon>Culicidae</taxon>
        <taxon>Culicinae</taxon>
        <taxon>Culicini</taxon>
        <taxon>Culex</taxon>
        <taxon>Culex</taxon>
    </lineage>
</organism>
<dbReference type="UniPathway" id="UPA00344"/>
<feature type="binding site" evidence="1">
    <location>
        <position position="205"/>
    </location>
    <ligand>
        <name>substrate</name>
    </ligand>
</feature>
<comment type="subcellular location">
    <subcellularLocation>
        <location evidence="1">Cytoplasm</location>
    </subcellularLocation>
</comment>
<dbReference type="FunFam" id="3.90.1170.40:FF:000002">
    <property type="entry name" value="Molybdopterin synthase catalytic subunit"/>
    <property type="match status" value="1"/>
</dbReference>
<dbReference type="EnsemblMetazoa" id="CPIJ013435-RA">
    <property type="protein sequence ID" value="CPIJ013435-PA"/>
    <property type="gene ID" value="CPIJ013435"/>
</dbReference>
<feature type="binding site" evidence="1">
    <location>
        <begin position="212"/>
        <end position="214"/>
    </location>
    <ligand>
        <name>substrate</name>
    </ligand>
</feature>
<comment type="pathway">
    <text evidence="1">Cofactor biosynthesis; molybdopterin biosynthesis.</text>
</comment>
<dbReference type="CDD" id="cd00754">
    <property type="entry name" value="Ubl_MoaD"/>
    <property type="match status" value="1"/>
</dbReference>
<comment type="similarity">
    <text evidence="1">Belongs to the MoaE family. MOCS2B subfamily.</text>
</comment>
<dbReference type="EC" id="2.8.1.12" evidence="1"/>
<dbReference type="GO" id="GO:1990140">
    <property type="term" value="C:molybdopterin synthase complex"/>
    <property type="evidence" value="ECO:0007669"/>
    <property type="project" value="UniProtKB-UniRule"/>
</dbReference>
<comment type="function">
    <text evidence="1">Catalytic subunit of the molybdopterin synthase complex, a complex that catalyzes the conversion of precursor Z into molybdopterin. Acts by mediating the incorporation of 2 sulfur atoms from thiocarboxylated MOCS2A into precursor Z to generate a dithiolene group.</text>
</comment>
<name>A0A1S4K0N1_CULQU</name>
<keyword evidence="3" id="KW-1185">Reference proteome</keyword>